<comment type="caution">
    <text evidence="1">The sequence shown here is derived from an EMBL/GenBank/DDBJ whole genome shotgun (WGS) entry which is preliminary data.</text>
</comment>
<protein>
    <submittedName>
        <fullName evidence="1">Uncharacterized protein</fullName>
    </submittedName>
</protein>
<reference evidence="1 2" key="1">
    <citation type="submission" date="2019-08" db="EMBL/GenBank/DDBJ databases">
        <authorList>
            <person name="Seo M.-J."/>
        </authorList>
    </citation>
    <scope>NUCLEOTIDE SEQUENCE [LARGE SCALE GENOMIC DNA]</scope>
    <source>
        <strain evidence="1 2">KIGAM108</strain>
    </source>
</reference>
<organism evidence="1 2">
    <name type="scientific">Hymenobacter lutimineralis</name>
    <dbReference type="NCBI Taxonomy" id="2606448"/>
    <lineage>
        <taxon>Bacteria</taxon>
        <taxon>Pseudomonadati</taxon>
        <taxon>Bacteroidota</taxon>
        <taxon>Cytophagia</taxon>
        <taxon>Cytophagales</taxon>
        <taxon>Hymenobacteraceae</taxon>
        <taxon>Hymenobacter</taxon>
    </lineage>
</organism>
<dbReference type="RefSeq" id="WP_149072479.1">
    <property type="nucleotide sequence ID" value="NZ_VTHL01000025.1"/>
</dbReference>
<dbReference type="EMBL" id="VTHL01000025">
    <property type="protein sequence ID" value="TYZ06329.1"/>
    <property type="molecule type" value="Genomic_DNA"/>
</dbReference>
<evidence type="ECO:0000313" key="2">
    <source>
        <dbReference type="Proteomes" id="UP000322791"/>
    </source>
</evidence>
<keyword evidence="2" id="KW-1185">Reference proteome</keyword>
<dbReference type="AlphaFoldDB" id="A0A5D6UVA9"/>
<name>A0A5D6UVA9_9BACT</name>
<gene>
    <name evidence="1" type="ORF">FY528_18315</name>
</gene>
<evidence type="ECO:0000313" key="1">
    <source>
        <dbReference type="EMBL" id="TYZ06329.1"/>
    </source>
</evidence>
<sequence length="63" mass="6991">MSSNLLKNCTSPEQLEKIIKGQERKFRWRDDWPAMEAALQSAGTAAIAAHASKPKPEQPQDIA</sequence>
<accession>A0A5D6UVA9</accession>
<dbReference type="Proteomes" id="UP000322791">
    <property type="component" value="Unassembled WGS sequence"/>
</dbReference>
<proteinExistence type="predicted"/>